<dbReference type="EMBL" id="CH408029">
    <property type="protein sequence ID" value="EAQ92290.1"/>
    <property type="molecule type" value="Genomic_DNA"/>
</dbReference>
<dbReference type="GeneID" id="4387986"/>
<evidence type="ECO:0000256" key="2">
    <source>
        <dbReference type="SAM" id="MobiDB-lite"/>
    </source>
</evidence>
<evidence type="ECO:0000313" key="3">
    <source>
        <dbReference type="EMBL" id="EAQ92290.1"/>
    </source>
</evidence>
<feature type="region of interest" description="Disordered" evidence="2">
    <location>
        <begin position="238"/>
        <end position="257"/>
    </location>
</feature>
<reference evidence="4" key="1">
    <citation type="journal article" date="2015" name="Genome Announc.">
        <title>Draft genome sequence of the cellulolytic fungus Chaetomium globosum.</title>
        <authorList>
            <person name="Cuomo C.A."/>
            <person name="Untereiner W.A."/>
            <person name="Ma L.-J."/>
            <person name="Grabherr M."/>
            <person name="Birren B.W."/>
        </authorList>
    </citation>
    <scope>NUCLEOTIDE SEQUENCE [LARGE SCALE GENOMIC DNA]</scope>
    <source>
        <strain evidence="4">ATCC 6205 / CBS 148.51 / DSM 1962 / NBRC 6347 / NRRL 1970</strain>
    </source>
</reference>
<organism evidence="3 4">
    <name type="scientific">Chaetomium globosum (strain ATCC 6205 / CBS 148.51 / DSM 1962 / NBRC 6347 / NRRL 1970)</name>
    <name type="common">Soil fungus</name>
    <dbReference type="NCBI Taxonomy" id="306901"/>
    <lineage>
        <taxon>Eukaryota</taxon>
        <taxon>Fungi</taxon>
        <taxon>Dikarya</taxon>
        <taxon>Ascomycota</taxon>
        <taxon>Pezizomycotina</taxon>
        <taxon>Sordariomycetes</taxon>
        <taxon>Sordariomycetidae</taxon>
        <taxon>Sordariales</taxon>
        <taxon>Chaetomiaceae</taxon>
        <taxon>Chaetomium</taxon>
    </lineage>
</organism>
<feature type="region of interest" description="Disordered" evidence="2">
    <location>
        <begin position="697"/>
        <end position="723"/>
    </location>
</feature>
<proteinExistence type="predicted"/>
<dbReference type="VEuPathDB" id="FungiDB:CHGG_00525"/>
<name>Q2HGX9_CHAGB</name>
<dbReference type="RefSeq" id="XP_001219746.1">
    <property type="nucleotide sequence ID" value="XM_001219745.1"/>
</dbReference>
<gene>
    <name evidence="3" type="ORF">CHGG_00525</name>
</gene>
<dbReference type="HOGENOM" id="CLU_327878_0_0_1"/>
<dbReference type="eggNOG" id="ENOG502S5GM">
    <property type="taxonomic scope" value="Eukaryota"/>
</dbReference>
<dbReference type="Proteomes" id="UP000001056">
    <property type="component" value="Unassembled WGS sequence"/>
</dbReference>
<protein>
    <submittedName>
        <fullName evidence="3">Uncharacterized protein</fullName>
    </submittedName>
</protein>
<keyword evidence="1" id="KW-0694">RNA-binding</keyword>
<dbReference type="OrthoDB" id="185373at2759"/>
<dbReference type="AlphaFoldDB" id="Q2HGX9"/>
<keyword evidence="4" id="KW-1185">Reference proteome</keyword>
<dbReference type="STRING" id="306901.Q2HGX9"/>
<sequence>MTLGSALPWRTCSSPLGRIQLRICLPALKNLQAAGHGAFFHSQHTSTNAEEPSESAPPSPELSAEHVAARALSSLVSRLSRIPLRPQNESRSIVVKPVGVYPHRRETREALHKHHRALTQQVRLERQRRQERGGDWRIILQHLMKSTIPDAKPHGHIKVVIPRHSIGSLLSDHRQNLWNIKSRTGCAVTLYRPTDEGANLDPYVTLEGQLASISTAVDDILKVTKGITVVNTGEIQGIEQNGSQPDQAPEDGSSDSAFTATKIQPHQMTVSWQPYKLDVRADQIPRPTEWTTEAFQQYVSALVMGDVDASLARRLYPPGKTHKEAVVQQLLGAFNDPNASHVISLPALIIALRYLSTAGATYLLEVRELVERASELGLHMDTTIYNLLADTAVYCKNLLAFETAVSQMIVHGHKPNLRTWLLFLRMIEAEDIRRYIIQAMAIKGFLSDPLTVNQVSGVMADHDAYRAVQEGQNIGAFLAGLRDLYGDTWQLHQRAACRYLDVFGQYSKFDESRQLLEYMFTTKHGKPNAIALNTVLTHCKHQRKVDLAVAFVRMFDERRCNVADQVTFQLLYEIARRVQKPQLLGAVWRYAHRLDMTNHNMRNHGIKLLAGKPNLSHLTRLIRGIWEGPHKCPISRKEFIEGLLLCDYSTSRSTGLKIAKGRPKKKRDLIKATLPSAPDNEPIASKKVYVEAGLGELLESSPKEPPEESPEKSPEESQPSSVVVPVGEADGAQEGPEEQAATLYAAEAYDLYSKAVYKSVRNVAPAVPLGSVLQAALDSDRRLNSLSREGIAPAPGMRVAADLYPVKLPVTPRGDRGLGARAMLAWLTKKTEDEAARARAQELSVIDVVGARPEELDDWNTMLLAGYEAKLGKKYMP</sequence>
<dbReference type="OMA" id="HYISTLC"/>
<dbReference type="InParanoid" id="Q2HGX9"/>
<accession>Q2HGX9</accession>
<dbReference type="PROSITE" id="PS50084">
    <property type="entry name" value="KH_TYPE_1"/>
    <property type="match status" value="1"/>
</dbReference>
<evidence type="ECO:0000256" key="1">
    <source>
        <dbReference type="PROSITE-ProRule" id="PRU00117"/>
    </source>
</evidence>
<dbReference type="GO" id="GO:0003723">
    <property type="term" value="F:RNA binding"/>
    <property type="evidence" value="ECO:0007669"/>
    <property type="project" value="UniProtKB-UniRule"/>
</dbReference>
<feature type="compositionally biased region" description="Basic and acidic residues" evidence="2">
    <location>
        <begin position="701"/>
        <end position="715"/>
    </location>
</feature>
<dbReference type="CDD" id="cd00105">
    <property type="entry name" value="KH-I"/>
    <property type="match status" value="1"/>
</dbReference>
<feature type="region of interest" description="Disordered" evidence="2">
    <location>
        <begin position="43"/>
        <end position="65"/>
    </location>
</feature>
<evidence type="ECO:0000313" key="4">
    <source>
        <dbReference type="Proteomes" id="UP000001056"/>
    </source>
</evidence>